<dbReference type="InterPro" id="IPR013096">
    <property type="entry name" value="Cupin_2"/>
</dbReference>
<sequence>MPNTTENSKPINIASFNKELEFDDNRIKTKVIIETLFSKEIRILLKEGQIMKEHKTPFPIIIHVLEGKIELGVNGTAHLLKSGAIIALEGNVPHDLNAKENSIIRLTLSMQDKVEHVNDVIEAKN</sequence>
<dbReference type="PANTHER" id="PTHR37694:SF1">
    <property type="entry name" value="SLR8022 PROTEIN"/>
    <property type="match status" value="1"/>
</dbReference>
<accession>A0ABU9NP00</accession>
<organism evidence="2 3">
    <name type="scientific">Flavobacterium polysaccharolyticum</name>
    <dbReference type="NCBI Taxonomy" id="3133148"/>
    <lineage>
        <taxon>Bacteria</taxon>
        <taxon>Pseudomonadati</taxon>
        <taxon>Bacteroidota</taxon>
        <taxon>Flavobacteriia</taxon>
        <taxon>Flavobacteriales</taxon>
        <taxon>Flavobacteriaceae</taxon>
        <taxon>Flavobacterium</taxon>
    </lineage>
</organism>
<dbReference type="CDD" id="cd02230">
    <property type="entry name" value="cupin_HP0902-like"/>
    <property type="match status" value="1"/>
</dbReference>
<dbReference type="PANTHER" id="PTHR37694">
    <property type="entry name" value="SLR8022 PROTEIN"/>
    <property type="match status" value="1"/>
</dbReference>
<evidence type="ECO:0000259" key="1">
    <source>
        <dbReference type="Pfam" id="PF07883"/>
    </source>
</evidence>
<dbReference type="SUPFAM" id="SSF51182">
    <property type="entry name" value="RmlC-like cupins"/>
    <property type="match status" value="1"/>
</dbReference>
<protein>
    <submittedName>
        <fullName evidence="2">Cupin domain-containing protein</fullName>
    </submittedName>
</protein>
<proteinExistence type="predicted"/>
<evidence type="ECO:0000313" key="3">
    <source>
        <dbReference type="Proteomes" id="UP001468798"/>
    </source>
</evidence>
<evidence type="ECO:0000313" key="2">
    <source>
        <dbReference type="EMBL" id="MEM0575447.1"/>
    </source>
</evidence>
<dbReference type="InterPro" id="IPR014710">
    <property type="entry name" value="RmlC-like_jellyroll"/>
</dbReference>
<dbReference type="Gene3D" id="2.60.120.10">
    <property type="entry name" value="Jelly Rolls"/>
    <property type="match status" value="1"/>
</dbReference>
<dbReference type="Proteomes" id="UP001468798">
    <property type="component" value="Unassembled WGS sequence"/>
</dbReference>
<feature type="domain" description="Cupin type-2" evidence="1">
    <location>
        <begin position="44"/>
        <end position="105"/>
    </location>
</feature>
<comment type="caution">
    <text evidence="2">The sequence shown here is derived from an EMBL/GenBank/DDBJ whole genome shotgun (WGS) entry which is preliminary data.</text>
</comment>
<reference evidence="2 3" key="1">
    <citation type="submission" date="2024-03" db="EMBL/GenBank/DDBJ databases">
        <title>Two novel species of the genus Flavobacterium exhibiting potentially degradation of complex polysaccharides.</title>
        <authorList>
            <person name="Lian X."/>
        </authorList>
    </citation>
    <scope>NUCLEOTIDE SEQUENCE [LARGE SCALE GENOMIC DNA]</scope>
    <source>
        <strain evidence="2 3">N6</strain>
    </source>
</reference>
<keyword evidence="3" id="KW-1185">Reference proteome</keyword>
<dbReference type="InterPro" id="IPR011051">
    <property type="entry name" value="RmlC_Cupin_sf"/>
</dbReference>
<name>A0ABU9NP00_9FLAO</name>
<gene>
    <name evidence="2" type="ORF">WFZ86_02970</name>
</gene>
<dbReference type="RefSeq" id="WP_342690539.1">
    <property type="nucleotide sequence ID" value="NZ_JBCGDP010000002.1"/>
</dbReference>
<dbReference type="EMBL" id="JBCGDP010000002">
    <property type="protein sequence ID" value="MEM0575447.1"/>
    <property type="molecule type" value="Genomic_DNA"/>
</dbReference>
<dbReference type="Pfam" id="PF07883">
    <property type="entry name" value="Cupin_2"/>
    <property type="match status" value="1"/>
</dbReference>